<dbReference type="Gene3D" id="2.60.120.560">
    <property type="entry name" value="Exo-inulinase, domain 1"/>
    <property type="match status" value="1"/>
</dbReference>
<organism evidence="2 3">
    <name type="scientific">Pseudopedobacter beijingensis</name>
    <dbReference type="NCBI Taxonomy" id="1207056"/>
    <lineage>
        <taxon>Bacteria</taxon>
        <taxon>Pseudomonadati</taxon>
        <taxon>Bacteroidota</taxon>
        <taxon>Sphingobacteriia</taxon>
        <taxon>Sphingobacteriales</taxon>
        <taxon>Sphingobacteriaceae</taxon>
        <taxon>Pseudopedobacter</taxon>
    </lineage>
</organism>
<reference evidence="3" key="1">
    <citation type="journal article" date="2019" name="Int. J. Syst. Evol. Microbiol.">
        <title>The Global Catalogue of Microorganisms (GCM) 10K type strain sequencing project: providing services to taxonomists for standard genome sequencing and annotation.</title>
        <authorList>
            <consortium name="The Broad Institute Genomics Platform"/>
            <consortium name="The Broad Institute Genome Sequencing Center for Infectious Disease"/>
            <person name="Wu L."/>
            <person name="Ma J."/>
        </authorList>
    </citation>
    <scope>NUCLEOTIDE SEQUENCE [LARGE SCALE GENOMIC DNA]</scope>
    <source>
        <strain evidence="3">CCUG 53762</strain>
    </source>
</reference>
<dbReference type="RefSeq" id="WP_379663646.1">
    <property type="nucleotide sequence ID" value="NZ_JBHUDG010000045.1"/>
</dbReference>
<gene>
    <name evidence="2" type="ORF">ACFSAH_15475</name>
</gene>
<accession>A0ABW4IGY9</accession>
<evidence type="ECO:0000313" key="3">
    <source>
        <dbReference type="Proteomes" id="UP001597118"/>
    </source>
</evidence>
<evidence type="ECO:0000313" key="2">
    <source>
        <dbReference type="EMBL" id="MFD1631277.1"/>
    </source>
</evidence>
<protein>
    <submittedName>
        <fullName evidence="2">DUF1080 domain-containing protein</fullName>
    </submittedName>
</protein>
<proteinExistence type="predicted"/>
<comment type="caution">
    <text evidence="2">The sequence shown here is derived from an EMBL/GenBank/DDBJ whole genome shotgun (WGS) entry which is preliminary data.</text>
</comment>
<dbReference type="InterPro" id="IPR010496">
    <property type="entry name" value="AL/BT2_dom"/>
</dbReference>
<sequence length="225" mass="25987">MISDATIVLSQIKNNWEILFDGKDLDKWQTNSGKEVRSDSWEVKEGVLSLKPNDKGKGTGRDINTKEKYENFELILSFKLTNRANTGVKYLVNPLKDKKGNQMMVGIEYQLIDDIDYPAPAEYKTPEGLTGAVYSFYPTNKKKKFAVYDWNTIKIVKKNRHIEHWLNGKKIVSYEIGSPDYLEKLAKNKFNQYSDLANVNSGCISLQDHGDLVYFKDIKIRRLKY</sequence>
<dbReference type="Pfam" id="PF06439">
    <property type="entry name" value="3keto-disac_hyd"/>
    <property type="match status" value="1"/>
</dbReference>
<feature type="domain" description="3-keto-alpha-glucoside-1,2-lyase/3-keto-2-hydroxy-glucal hydratase" evidence="1">
    <location>
        <begin position="16"/>
        <end position="221"/>
    </location>
</feature>
<dbReference type="EMBL" id="JBHUDG010000045">
    <property type="protein sequence ID" value="MFD1631277.1"/>
    <property type="molecule type" value="Genomic_DNA"/>
</dbReference>
<dbReference type="Proteomes" id="UP001597118">
    <property type="component" value="Unassembled WGS sequence"/>
</dbReference>
<name>A0ABW4IGY9_9SPHI</name>
<keyword evidence="3" id="KW-1185">Reference proteome</keyword>
<evidence type="ECO:0000259" key="1">
    <source>
        <dbReference type="Pfam" id="PF06439"/>
    </source>
</evidence>